<evidence type="ECO:0000256" key="2">
    <source>
        <dbReference type="ARBA" id="ARBA00023002"/>
    </source>
</evidence>
<dbReference type="SUPFAM" id="SSF48179">
    <property type="entry name" value="6-phosphogluconate dehydrogenase C-terminal domain-like"/>
    <property type="match status" value="1"/>
</dbReference>
<name>A0A9W6SQG2_9ACTN</name>
<evidence type="ECO:0000313" key="5">
    <source>
        <dbReference type="EMBL" id="GLZ80115.1"/>
    </source>
</evidence>
<comment type="similarity">
    <text evidence="1">Belongs to the HIBADH-related family.</text>
</comment>
<dbReference type="InterPro" id="IPR013328">
    <property type="entry name" value="6PGD_dom2"/>
</dbReference>
<dbReference type="GO" id="GO:0050661">
    <property type="term" value="F:NADP binding"/>
    <property type="evidence" value="ECO:0007669"/>
    <property type="project" value="InterPro"/>
</dbReference>
<dbReference type="PROSITE" id="PS00895">
    <property type="entry name" value="3_HYDROXYISOBUT_DH"/>
    <property type="match status" value="1"/>
</dbReference>
<dbReference type="RefSeq" id="WP_285665240.1">
    <property type="nucleotide sequence ID" value="NZ_BSTX01000003.1"/>
</dbReference>
<keyword evidence="2" id="KW-0560">Oxidoreductase</keyword>
<dbReference type="GO" id="GO:0016054">
    <property type="term" value="P:organic acid catabolic process"/>
    <property type="evidence" value="ECO:0007669"/>
    <property type="project" value="UniProtKB-ARBA"/>
</dbReference>
<dbReference type="Gene3D" id="1.10.1040.10">
    <property type="entry name" value="N-(1-d-carboxylethyl)-l-norvaline Dehydrogenase, domain 2"/>
    <property type="match status" value="1"/>
</dbReference>
<dbReference type="PANTHER" id="PTHR43580">
    <property type="entry name" value="OXIDOREDUCTASE GLYR1-RELATED"/>
    <property type="match status" value="1"/>
</dbReference>
<evidence type="ECO:0000256" key="3">
    <source>
        <dbReference type="PIRSR" id="PIRSR000103-1"/>
    </source>
</evidence>
<dbReference type="GO" id="GO:0016491">
    <property type="term" value="F:oxidoreductase activity"/>
    <property type="evidence" value="ECO:0007669"/>
    <property type="project" value="UniProtKB-KW"/>
</dbReference>
<evidence type="ECO:0000259" key="4">
    <source>
        <dbReference type="Pfam" id="PF03446"/>
    </source>
</evidence>
<organism evidence="5 6">
    <name type="scientific">Actinorhabdospora filicis</name>
    <dbReference type="NCBI Taxonomy" id="1785913"/>
    <lineage>
        <taxon>Bacteria</taxon>
        <taxon>Bacillati</taxon>
        <taxon>Actinomycetota</taxon>
        <taxon>Actinomycetes</taxon>
        <taxon>Micromonosporales</taxon>
        <taxon>Micromonosporaceae</taxon>
        <taxon>Actinorhabdospora</taxon>
    </lineage>
</organism>
<dbReference type="Pfam" id="PF03446">
    <property type="entry name" value="NAD_binding_2"/>
    <property type="match status" value="1"/>
</dbReference>
<protein>
    <submittedName>
        <fullName evidence="5">3-hydroxyisobutyrate dehydrogenase</fullName>
    </submittedName>
</protein>
<evidence type="ECO:0000256" key="1">
    <source>
        <dbReference type="ARBA" id="ARBA00009080"/>
    </source>
</evidence>
<dbReference type="InterPro" id="IPR008927">
    <property type="entry name" value="6-PGluconate_DH-like_C_sf"/>
</dbReference>
<comment type="caution">
    <text evidence="5">The sequence shown here is derived from an EMBL/GenBank/DDBJ whole genome shotgun (WGS) entry which is preliminary data.</text>
</comment>
<dbReference type="PANTHER" id="PTHR43580:SF2">
    <property type="entry name" value="CYTOKINE-LIKE NUCLEAR FACTOR N-PAC"/>
    <property type="match status" value="1"/>
</dbReference>
<dbReference type="InterPro" id="IPR036291">
    <property type="entry name" value="NAD(P)-bd_dom_sf"/>
</dbReference>
<dbReference type="AlphaFoldDB" id="A0A9W6SQG2"/>
<accession>A0A9W6SQG2</accession>
<dbReference type="PIRSF" id="PIRSF000103">
    <property type="entry name" value="HIBADH"/>
    <property type="match status" value="1"/>
</dbReference>
<dbReference type="InterPro" id="IPR015815">
    <property type="entry name" value="HIBADH-related"/>
</dbReference>
<evidence type="ECO:0000313" key="6">
    <source>
        <dbReference type="Proteomes" id="UP001165079"/>
    </source>
</evidence>
<feature type="active site" evidence="3">
    <location>
        <position position="170"/>
    </location>
</feature>
<dbReference type="Proteomes" id="UP001165079">
    <property type="component" value="Unassembled WGS sequence"/>
</dbReference>
<gene>
    <name evidence="5" type="ORF">Afil01_49220</name>
</gene>
<dbReference type="EMBL" id="BSTX01000003">
    <property type="protein sequence ID" value="GLZ80115.1"/>
    <property type="molecule type" value="Genomic_DNA"/>
</dbReference>
<dbReference type="Gene3D" id="3.40.50.720">
    <property type="entry name" value="NAD(P)-binding Rossmann-like Domain"/>
    <property type="match status" value="1"/>
</dbReference>
<feature type="domain" description="6-phosphogluconate dehydrogenase NADP-binding" evidence="4">
    <location>
        <begin position="8"/>
        <end position="157"/>
    </location>
</feature>
<dbReference type="InterPro" id="IPR006115">
    <property type="entry name" value="6PGDH_NADP-bd"/>
</dbReference>
<sequence length="275" mass="27608">MTDDKPAIALLGLGRMGGAMAAHLLAEGYALTVWNRTAAKAEPLAAAGAKVAETPALAVADVDIVITMLADPAALEAVADEFVPALPPSATVIEMSTVGPAALTAFASRLPDDVRLIDAPALGSVDKASTGGLTLLTGGDAEVIEGVRPVLETLGTVVPTGPSGSGAAAKLVLMGGILSALTVVGETLVIAASLGLPEDVARSVIRTGPLAGILARSESTTSDFPISLAAKDLLLAQEAAGRELPVLAAAEAHLRRVEALGHGQDELARAVELMR</sequence>
<dbReference type="SUPFAM" id="SSF51735">
    <property type="entry name" value="NAD(P)-binding Rossmann-fold domains"/>
    <property type="match status" value="1"/>
</dbReference>
<reference evidence="5" key="1">
    <citation type="submission" date="2023-03" db="EMBL/GenBank/DDBJ databases">
        <title>Actinorhabdospora filicis NBRC 111898.</title>
        <authorList>
            <person name="Ichikawa N."/>
            <person name="Sato H."/>
            <person name="Tonouchi N."/>
        </authorList>
    </citation>
    <scope>NUCLEOTIDE SEQUENCE</scope>
    <source>
        <strain evidence="5">NBRC 111898</strain>
    </source>
</reference>
<keyword evidence="6" id="KW-1185">Reference proteome</keyword>
<dbReference type="InterPro" id="IPR002204">
    <property type="entry name" value="3-OH-isobutyrate_DH-rel_CS"/>
</dbReference>
<dbReference type="InterPro" id="IPR051265">
    <property type="entry name" value="HIBADH-related_NP60_sf"/>
</dbReference>
<proteinExistence type="inferred from homology"/>